<organism evidence="2 3">
    <name type="scientific">Acetonema longum DSM 6540</name>
    <dbReference type="NCBI Taxonomy" id="1009370"/>
    <lineage>
        <taxon>Bacteria</taxon>
        <taxon>Bacillati</taxon>
        <taxon>Bacillota</taxon>
        <taxon>Negativicutes</taxon>
        <taxon>Acetonemataceae</taxon>
        <taxon>Acetonema</taxon>
    </lineage>
</organism>
<dbReference type="EMBL" id="AFGF01000231">
    <property type="protein sequence ID" value="EGO62350.1"/>
    <property type="molecule type" value="Genomic_DNA"/>
</dbReference>
<evidence type="ECO:0000313" key="2">
    <source>
        <dbReference type="EMBL" id="EGO62350.1"/>
    </source>
</evidence>
<comment type="caution">
    <text evidence="2">The sequence shown here is derived from an EMBL/GenBank/DDBJ whole genome shotgun (WGS) entry which is preliminary data.</text>
</comment>
<evidence type="ECO:0000256" key="1">
    <source>
        <dbReference type="SAM" id="MobiDB-lite"/>
    </source>
</evidence>
<proteinExistence type="predicted"/>
<keyword evidence="3" id="KW-1185">Reference proteome</keyword>
<dbReference type="STRING" id="1009370.ALO_18607"/>
<reference evidence="2 3" key="1">
    <citation type="journal article" date="2011" name="EMBO J.">
        <title>Structural diversity of bacterial flagellar motors.</title>
        <authorList>
            <person name="Chen S."/>
            <person name="Beeby M."/>
            <person name="Murphy G.E."/>
            <person name="Leadbetter J.R."/>
            <person name="Hendrixson D.R."/>
            <person name="Briegel A."/>
            <person name="Li Z."/>
            <person name="Shi J."/>
            <person name="Tocheva E.I."/>
            <person name="Muller A."/>
            <person name="Dobro M.J."/>
            <person name="Jensen G.J."/>
        </authorList>
    </citation>
    <scope>NUCLEOTIDE SEQUENCE [LARGE SCALE GENOMIC DNA]</scope>
    <source>
        <strain evidence="2 3">DSM 6540</strain>
    </source>
</reference>
<evidence type="ECO:0000313" key="3">
    <source>
        <dbReference type="Proteomes" id="UP000003240"/>
    </source>
</evidence>
<feature type="region of interest" description="Disordered" evidence="1">
    <location>
        <begin position="1"/>
        <end position="22"/>
    </location>
</feature>
<name>F7NNN0_9FIRM</name>
<dbReference type="Proteomes" id="UP000003240">
    <property type="component" value="Unassembled WGS sequence"/>
</dbReference>
<gene>
    <name evidence="2" type="ORF">ALO_18607</name>
</gene>
<accession>F7NNN0</accession>
<protein>
    <submittedName>
        <fullName evidence="2">Uncharacterized protein</fullName>
    </submittedName>
</protein>
<sequence>MKSQTSGGFPLTTDPLISGQSGNSISRFYYRKHKAAMIRAAALLRQPESTHEIHNPWNCGKFNKRFLHELKLLIQSVWN</sequence>
<dbReference type="AlphaFoldDB" id="F7NNN0"/>